<dbReference type="Proteomes" id="UP001444661">
    <property type="component" value="Unassembled WGS sequence"/>
</dbReference>
<dbReference type="PANTHER" id="PTHR36847">
    <property type="entry name" value="AMIDOLIGASE ENZYME"/>
    <property type="match status" value="1"/>
</dbReference>
<protein>
    <submittedName>
        <fullName evidence="1">Uncharacterized protein</fullName>
    </submittedName>
</protein>
<dbReference type="PANTHER" id="PTHR36847:SF1">
    <property type="entry name" value="AMIDOLIGASE ENZYME"/>
    <property type="match status" value="1"/>
</dbReference>
<sequence>MESHQPTGRHPLWLFFGVELEVIIVLPEEIRDQIENYQTKIGDGTRSPAMLWTAWRATRIGGRVPRICSVLSHLGLVKSESCGTHVHVSPSPKYGWDDSYLVELQRICRTAVYFERCIDALVPPRRRRSHWCKSHRHNLHFRGHSMQEIFDKIDQVETSSDLAKLMCPSPDGHDSTSRDYKWNFSSMERKEGQTKRRAHTIEFRQPPGIEEENDALFWTCFKIAFIEGAHLYGRSKSEGGLLDANKTGQLEDLLQLVLLGYKCTDQLSEDIKLVFQNFFRDKEHLPEDQEDEEELTPTNVREIQDADGNTHMTDDKFLALFSSKSKDRA</sequence>
<evidence type="ECO:0000313" key="1">
    <source>
        <dbReference type="EMBL" id="KAK8052119.1"/>
    </source>
</evidence>
<evidence type="ECO:0000313" key="2">
    <source>
        <dbReference type="Proteomes" id="UP001444661"/>
    </source>
</evidence>
<comment type="caution">
    <text evidence="1">The sequence shown here is derived from an EMBL/GenBank/DDBJ whole genome shotgun (WGS) entry which is preliminary data.</text>
</comment>
<proteinExistence type="predicted"/>
<gene>
    <name evidence="1" type="ORF">PG993_003504</name>
</gene>
<dbReference type="Pfam" id="PF12224">
    <property type="entry name" value="Amidoligase_2"/>
    <property type="match status" value="1"/>
</dbReference>
<accession>A0ABR1TZR4</accession>
<reference evidence="1 2" key="1">
    <citation type="submission" date="2023-01" db="EMBL/GenBank/DDBJ databases">
        <title>Analysis of 21 Apiospora genomes using comparative genomics revels a genus with tremendous synthesis potential of carbohydrate active enzymes and secondary metabolites.</title>
        <authorList>
            <person name="Sorensen T."/>
        </authorList>
    </citation>
    <scope>NUCLEOTIDE SEQUENCE [LARGE SCALE GENOMIC DNA]</scope>
    <source>
        <strain evidence="1 2">CBS 33761</strain>
    </source>
</reference>
<name>A0ABR1TZR4_9PEZI</name>
<keyword evidence="2" id="KW-1185">Reference proteome</keyword>
<dbReference type="EMBL" id="JAQQWK010000002">
    <property type="protein sequence ID" value="KAK8052119.1"/>
    <property type="molecule type" value="Genomic_DNA"/>
</dbReference>
<dbReference type="InterPro" id="IPR022025">
    <property type="entry name" value="Amidoligase_2"/>
</dbReference>
<organism evidence="1 2">
    <name type="scientific">Apiospora rasikravindrae</name>
    <dbReference type="NCBI Taxonomy" id="990691"/>
    <lineage>
        <taxon>Eukaryota</taxon>
        <taxon>Fungi</taxon>
        <taxon>Dikarya</taxon>
        <taxon>Ascomycota</taxon>
        <taxon>Pezizomycotina</taxon>
        <taxon>Sordariomycetes</taxon>
        <taxon>Xylariomycetidae</taxon>
        <taxon>Amphisphaeriales</taxon>
        <taxon>Apiosporaceae</taxon>
        <taxon>Apiospora</taxon>
    </lineage>
</organism>